<keyword evidence="4" id="KW-0804">Transcription</keyword>
<proteinExistence type="predicted"/>
<gene>
    <name evidence="7" type="ORF">HF861_07930</name>
</gene>
<dbReference type="GO" id="GO:0006355">
    <property type="term" value="P:regulation of DNA-templated transcription"/>
    <property type="evidence" value="ECO:0007669"/>
    <property type="project" value="InterPro"/>
</dbReference>
<dbReference type="Pfam" id="PF00359">
    <property type="entry name" value="PTS_EIIA_2"/>
    <property type="match status" value="1"/>
</dbReference>
<dbReference type="Gene3D" id="3.40.930.10">
    <property type="entry name" value="Mannitol-specific EII, Chain A"/>
    <property type="match status" value="1"/>
</dbReference>
<protein>
    <submittedName>
        <fullName evidence="7">Transcription antiterminator</fullName>
    </submittedName>
</protein>
<dbReference type="EMBL" id="JABAFR010000018">
    <property type="protein sequence ID" value="NME44810.1"/>
    <property type="molecule type" value="Genomic_DNA"/>
</dbReference>
<comment type="caution">
    <text evidence="7">The sequence shown here is derived from an EMBL/GenBank/DDBJ whole genome shotgun (WGS) entry which is preliminary data.</text>
</comment>
<dbReference type="InterPro" id="IPR002178">
    <property type="entry name" value="PTS_EIIA_type-2_dom"/>
</dbReference>
<dbReference type="AlphaFoldDB" id="A0A7X9NII2"/>
<dbReference type="PROSITE" id="PS51372">
    <property type="entry name" value="PRD_2"/>
    <property type="match status" value="2"/>
</dbReference>
<evidence type="ECO:0000313" key="8">
    <source>
        <dbReference type="Proteomes" id="UP000540014"/>
    </source>
</evidence>
<dbReference type="Gene3D" id="1.10.10.10">
    <property type="entry name" value="Winged helix-like DNA-binding domain superfamily/Winged helix DNA-binding domain"/>
    <property type="match status" value="1"/>
</dbReference>
<dbReference type="InterPro" id="IPR036388">
    <property type="entry name" value="WH-like_DNA-bd_sf"/>
</dbReference>
<keyword evidence="1" id="KW-0677">Repeat</keyword>
<dbReference type="InterPro" id="IPR016152">
    <property type="entry name" value="PTrfase/Anion_transptr"/>
</dbReference>
<evidence type="ECO:0000259" key="6">
    <source>
        <dbReference type="PROSITE" id="PS51372"/>
    </source>
</evidence>
<evidence type="ECO:0000256" key="3">
    <source>
        <dbReference type="ARBA" id="ARBA00023159"/>
    </source>
</evidence>
<feature type="domain" description="PRD" evidence="6">
    <location>
        <begin position="178"/>
        <end position="281"/>
    </location>
</feature>
<dbReference type="SUPFAM" id="SSF55804">
    <property type="entry name" value="Phoshotransferase/anion transport protein"/>
    <property type="match status" value="1"/>
</dbReference>
<dbReference type="Pfam" id="PF05043">
    <property type="entry name" value="Mga"/>
    <property type="match status" value="1"/>
</dbReference>
<evidence type="ECO:0000259" key="5">
    <source>
        <dbReference type="PROSITE" id="PS51094"/>
    </source>
</evidence>
<dbReference type="PANTHER" id="PTHR30185">
    <property type="entry name" value="CRYPTIC BETA-GLUCOSIDE BGL OPERON ANTITERMINATOR"/>
    <property type="match status" value="1"/>
</dbReference>
<dbReference type="SUPFAM" id="SSF63520">
    <property type="entry name" value="PTS-regulatory domain, PRD"/>
    <property type="match status" value="2"/>
</dbReference>
<feature type="domain" description="PTS EIIA type-2" evidence="5">
    <location>
        <begin position="489"/>
        <end position="631"/>
    </location>
</feature>
<dbReference type="RefSeq" id="WP_168965772.1">
    <property type="nucleotide sequence ID" value="NZ_JABAFR010000018.1"/>
</dbReference>
<sequence>MLTKRQLEILKYFINNHNKPINKDNLTSVFSIGKRSISNDIKAINQYLSDEYNVSILSIGSKKIGFNASKTCIQNIEIDVNNQFHRIQFSDVSYRVDWILVKLLNANNYIKSANLIEELYISESRLSKDLRIVRSIIEKYELELQSRPHYGLKLLGNEQEKRRLIINENLLSLFSSDNYTNKSINYINSALTDCLVKYKFKVSDLIYQNLIVHIYIALDRIKKGHYLNKTDKLPTEYHHAYQIARDIFSTINKHEAISCPDEEIKAFAIKLQSNREYDTDEYIDQEMEKTVFDILKVIKMKFVIDFTNDMNLRVALALHTRPLLSRLTSKRQLRNGMTYEIKQNNAYAFDIASEYAYQVCKKYQVEIIDDEIAYLALHFIMYMETKIGSNNSKKILIVSSQRKTNTLLLRLKLQQWFNNDLNIICINPSEFSNDIDKSDYLILTTEKEFLNTYSNAISDAILIDLFPSENDYYKVELALNGLLKLDQLINYFHKSLFFSGNVDSKEEMLSILCNKVEKINYTGGQLLNSVLDHEQKVSSYFGNQFAMPHPDTPLTNNTYICVGIPKKPLKWNDEETTKIVFLICIEKNSTKEKVLQIWKYLSFLIKDPNQVNTIIKNPTYDNFIKSVYLFYHHMFK</sequence>
<evidence type="ECO:0000256" key="1">
    <source>
        <dbReference type="ARBA" id="ARBA00022737"/>
    </source>
</evidence>
<keyword evidence="2" id="KW-0805">Transcription regulation</keyword>
<evidence type="ECO:0000256" key="2">
    <source>
        <dbReference type="ARBA" id="ARBA00023015"/>
    </source>
</evidence>
<feature type="domain" description="PRD" evidence="6">
    <location>
        <begin position="282"/>
        <end position="389"/>
    </location>
</feature>
<dbReference type="InterPro" id="IPR007737">
    <property type="entry name" value="Mga_HTH"/>
</dbReference>
<evidence type="ECO:0000256" key="4">
    <source>
        <dbReference type="ARBA" id="ARBA00023163"/>
    </source>
</evidence>
<reference evidence="7 8" key="1">
    <citation type="submission" date="2020-04" db="EMBL/GenBank/DDBJ databases">
        <authorList>
            <person name="Hitch T.C.A."/>
            <person name="Wylensek D."/>
            <person name="Clavel T."/>
        </authorList>
    </citation>
    <scope>NUCLEOTIDE SEQUENCE [LARGE SCALE GENOMIC DNA]</scope>
    <source>
        <strain evidence="7 8">BSM-383-APC-22F</strain>
    </source>
</reference>
<dbReference type="InterPro" id="IPR050661">
    <property type="entry name" value="BglG_antiterminators"/>
</dbReference>
<organism evidence="7 8">
    <name type="scientific">Faecalicoccus pleomorphus</name>
    <dbReference type="NCBI Taxonomy" id="1323"/>
    <lineage>
        <taxon>Bacteria</taxon>
        <taxon>Bacillati</taxon>
        <taxon>Bacillota</taxon>
        <taxon>Erysipelotrichia</taxon>
        <taxon>Erysipelotrichales</taxon>
        <taxon>Erysipelotrichaceae</taxon>
        <taxon>Faecalicoccus</taxon>
    </lineage>
</organism>
<dbReference type="Pfam" id="PF00874">
    <property type="entry name" value="PRD"/>
    <property type="match status" value="2"/>
</dbReference>
<dbReference type="InterPro" id="IPR036634">
    <property type="entry name" value="PRD_sf"/>
</dbReference>
<dbReference type="PROSITE" id="PS51094">
    <property type="entry name" value="PTS_EIIA_TYPE_2"/>
    <property type="match status" value="1"/>
</dbReference>
<dbReference type="Proteomes" id="UP000540014">
    <property type="component" value="Unassembled WGS sequence"/>
</dbReference>
<name>A0A7X9NII2_9FIRM</name>
<dbReference type="Gene3D" id="1.10.1790.10">
    <property type="entry name" value="PRD domain"/>
    <property type="match status" value="2"/>
</dbReference>
<keyword evidence="3" id="KW-0010">Activator</keyword>
<dbReference type="InterPro" id="IPR011608">
    <property type="entry name" value="PRD"/>
</dbReference>
<accession>A0A7X9NII2</accession>
<evidence type="ECO:0000313" key="7">
    <source>
        <dbReference type="EMBL" id="NME44810.1"/>
    </source>
</evidence>
<dbReference type="PANTHER" id="PTHR30185:SF18">
    <property type="entry name" value="TRANSCRIPTIONAL REGULATOR MTLR"/>
    <property type="match status" value="1"/>
</dbReference>